<evidence type="ECO:0000259" key="8">
    <source>
        <dbReference type="Pfam" id="PF05567"/>
    </source>
</evidence>
<dbReference type="Pfam" id="PF05567">
    <property type="entry name" value="T4P_PilY1"/>
    <property type="match status" value="1"/>
</dbReference>
<feature type="domain" description="PilY1 beta-propeller" evidence="8">
    <location>
        <begin position="645"/>
        <end position="933"/>
    </location>
</feature>
<sequence>MNSSTSVPFKRSALADQMRCACMALAATLLAAPAAAVDLPDEPLQSSGRVSPNILFILDDSGSMSEDSMPDVLPGTTPINIAEQAYSRNTIYYNPAFDYKPWLNPDGSQMTGGLSYSSVYTDNSFLTGSANLQSAVRTFYVPKNLAASAAQLANVNNYWRYQIHTDGRIVRSEYLQNVSGQQGLAGRDCDSSGSGWQWKNCTFALPNPALRSSESSERANFAIWYSYYRTRMKVAKASAGQAFSDLNTSARVGFRTIWRRNKTGNIITQDNPIPIGRNDGLFDDPNGGSGANNNKTIWYDRLYGASGSGATPLHGALTDAGLYYSSAAANGPYGPQAGSAQFSCRQNFTILTTDGYWNGKDNYTDVANEQDNVAGQTITSPTRDTYTYRPERPYASSDSDTLADVAMRFWKNDLRTDLVNNVPTSSRDPGFWQHMVTYAISIGASGTLNPETDLPALTAGTLNWPTPRNNTIVNVDDLWHASVNGRGDFIVASNPDEFTQALKASLASIIERAGAFSNLSANSTRVDSATLAFQASFVSGIWSGQLRAFPVTASGTSATPSWSASAGIPTTGRKIFTFNGTAGATFPTAAQLVPLARSAAPAVSGADNAAYIAGSRTRELSNGGTLRNRTTVLGDIVGSSPVFDAQTNTVYVGANDGMLHAFDTSNGAEDFAYVPAALNFNDLSTLSRPDYEHRYFVDGPVILSRRDQTPDASILVGTLGRGGKGLYSLDVTNPDNFVASRVKWERTETPLNNMGLILGQPIIAKLNNGDMGLIVPNGVNSTSNRAAVLIYRLSDGALLAEMDTGVGSATNPNGMSAPTIRDVDGNGTADFVYAGDMLGNMWKFDISSASRTAWSNASSRLRMFTATSPTGQVQPITSSPVVARDPSTFQLWVFFGTGRFMETGDTADRSVQTFYGLKDGTATVAKNTLQQRTIAAVATDSDTGRTVRAFELPSALPAGRNGWYIDLVNPPTPPGTPIGERVVSDPKVVNDVLNFSSIIPSSDPCLPGGTGFQNALNAFTGASLSESFFDINGDGSFADETVPVGGSTGSPGTPAATGSVGLGGMGTTGNILTGGGSGGGGLICTNLSNATVECQRIREARRTSRVSWRELLKEM</sequence>
<dbReference type="Proteomes" id="UP000052230">
    <property type="component" value="Unassembled WGS sequence"/>
</dbReference>
<keyword evidence="6" id="KW-0281">Fimbrium</keyword>
<dbReference type="EMBL" id="CCXZ01000157">
    <property type="protein sequence ID" value="CEG17134.1"/>
    <property type="molecule type" value="Genomic_DNA"/>
</dbReference>
<dbReference type="InterPro" id="IPR015943">
    <property type="entry name" value="WD40/YVTN_repeat-like_dom_sf"/>
</dbReference>
<comment type="subcellular location">
    <subcellularLocation>
        <location evidence="1">Fimbrium</location>
    </subcellularLocation>
</comment>
<evidence type="ECO:0000256" key="6">
    <source>
        <dbReference type="ARBA" id="ARBA00023263"/>
    </source>
</evidence>
<evidence type="ECO:0000256" key="1">
    <source>
        <dbReference type="ARBA" id="ARBA00004561"/>
    </source>
</evidence>
<keyword evidence="7" id="KW-0732">Signal</keyword>
<comment type="similarity">
    <text evidence="2">Belongs to the PilY1 family.</text>
</comment>
<evidence type="ECO:0000256" key="4">
    <source>
        <dbReference type="ARBA" id="ARBA00022723"/>
    </source>
</evidence>
<dbReference type="SUPFAM" id="SSF50998">
    <property type="entry name" value="Quinoprotein alcohol dehydrogenase-like"/>
    <property type="match status" value="1"/>
</dbReference>
<evidence type="ECO:0000313" key="10">
    <source>
        <dbReference type="Proteomes" id="UP000052230"/>
    </source>
</evidence>
<evidence type="ECO:0000256" key="3">
    <source>
        <dbReference type="ARBA" id="ARBA00022558"/>
    </source>
</evidence>
<dbReference type="GO" id="GO:0009289">
    <property type="term" value="C:pilus"/>
    <property type="evidence" value="ECO:0007669"/>
    <property type="project" value="UniProtKB-SubCell"/>
</dbReference>
<feature type="signal peptide" evidence="7">
    <location>
        <begin position="1"/>
        <end position="26"/>
    </location>
</feature>
<evidence type="ECO:0000256" key="2">
    <source>
        <dbReference type="ARBA" id="ARBA00008387"/>
    </source>
</evidence>
<protein>
    <submittedName>
        <fullName evidence="9">PilY1 protein</fullName>
    </submittedName>
</protein>
<proteinExistence type="inferred from homology"/>
<reference evidence="9 10" key="1">
    <citation type="submission" date="2014-09" db="EMBL/GenBank/DDBJ databases">
        <authorList>
            <person name="Regsiter A."/>
        </authorList>
    </citation>
    <scope>NUCLEOTIDE SEQUENCE [LARGE SCALE GENOMIC DNA]</scope>
</reference>
<keyword evidence="10" id="KW-1185">Reference proteome</keyword>
<dbReference type="InterPro" id="IPR008707">
    <property type="entry name" value="B-propeller_PilY1"/>
</dbReference>
<evidence type="ECO:0000256" key="5">
    <source>
        <dbReference type="ARBA" id="ARBA00022837"/>
    </source>
</evidence>
<keyword evidence="3" id="KW-1029">Fimbrium biogenesis</keyword>
<evidence type="ECO:0000313" key="9">
    <source>
        <dbReference type="EMBL" id="CEG17134.1"/>
    </source>
</evidence>
<comment type="caution">
    <text evidence="9">The sequence shown here is derived from an EMBL/GenBank/DDBJ whole genome shotgun (WGS) entry which is preliminary data.</text>
</comment>
<name>A0A0U5FH08_XANCI</name>
<feature type="chain" id="PRO_5006856913" evidence="7">
    <location>
        <begin position="27"/>
        <end position="1115"/>
    </location>
</feature>
<keyword evidence="4" id="KW-0479">Metal-binding</keyword>
<keyword evidence="5" id="KW-0106">Calcium</keyword>
<dbReference type="InterPro" id="IPR011047">
    <property type="entry name" value="Quinoprotein_ADH-like_sf"/>
</dbReference>
<dbReference type="GO" id="GO:0046872">
    <property type="term" value="F:metal ion binding"/>
    <property type="evidence" value="ECO:0007669"/>
    <property type="project" value="UniProtKB-KW"/>
</dbReference>
<dbReference type="AlphaFoldDB" id="A0A0U5FH08"/>
<dbReference type="Gene3D" id="2.130.10.10">
    <property type="entry name" value="YVTN repeat-like/Quinoprotein amine dehydrogenase"/>
    <property type="match status" value="1"/>
</dbReference>
<gene>
    <name evidence="9" type="primary">pilY</name>
    <name evidence="9" type="ORF">XAC3562_610003</name>
</gene>
<dbReference type="RefSeq" id="WP_040258772.1">
    <property type="nucleotide sequence ID" value="NZ_LN647795.1"/>
</dbReference>
<accession>A0A0U5FH08</accession>
<evidence type="ECO:0000256" key="7">
    <source>
        <dbReference type="SAM" id="SignalP"/>
    </source>
</evidence>
<organism evidence="9 10">
    <name type="scientific">Xanthomonas citri pv. citri</name>
    <dbReference type="NCBI Taxonomy" id="611301"/>
    <lineage>
        <taxon>Bacteria</taxon>
        <taxon>Pseudomonadati</taxon>
        <taxon>Pseudomonadota</taxon>
        <taxon>Gammaproteobacteria</taxon>
        <taxon>Lysobacterales</taxon>
        <taxon>Lysobacteraceae</taxon>
        <taxon>Xanthomonas</taxon>
    </lineage>
</organism>